<dbReference type="InterPro" id="IPR014044">
    <property type="entry name" value="CAP_dom"/>
</dbReference>
<organism evidence="3">
    <name type="scientific">Megacormus gertschi</name>
    <dbReference type="NCBI Taxonomy" id="1843536"/>
    <lineage>
        <taxon>Eukaryota</taxon>
        <taxon>Metazoa</taxon>
        <taxon>Ecdysozoa</taxon>
        <taxon>Arthropoda</taxon>
        <taxon>Chelicerata</taxon>
        <taxon>Arachnida</taxon>
        <taxon>Scorpiones</taxon>
        <taxon>Iurida</taxon>
        <taxon>Chactoidea</taxon>
        <taxon>Euscorpiidae</taxon>
        <taxon>Megacorminae</taxon>
        <taxon>Megacormini</taxon>
        <taxon>Megacormus</taxon>
    </lineage>
</organism>
<reference evidence="3" key="1">
    <citation type="submission" date="2016-10" db="EMBL/GenBank/DDBJ databases">
        <title>Venom proteomic and venom gland transcriptomic analyses of the scorpion Megacormus gertschi Diaz-Najera, 1966 (Scorpiones: Euscorpiidae: Megacorminae).</title>
        <authorList>
            <person name="Santibanez-Lopez C.E."/>
            <person name="Cid-Uribe J.I."/>
            <person name="Zamudio F.Z."/>
            <person name="Batista C.V."/>
            <person name="Ortiz E."/>
            <person name="Possani L.D."/>
        </authorList>
    </citation>
    <scope>NUCLEOTIDE SEQUENCE</scope>
    <source>
        <tissue evidence="3">Venom gland</tissue>
    </source>
</reference>
<dbReference type="InterPro" id="IPR035940">
    <property type="entry name" value="CAP_sf"/>
</dbReference>
<feature type="domain" description="SCP" evidence="2">
    <location>
        <begin position="88"/>
        <end position="243"/>
    </location>
</feature>
<accession>A0A224XGF6</accession>
<dbReference type="PRINTS" id="PR00837">
    <property type="entry name" value="V5TPXLIKE"/>
</dbReference>
<protein>
    <submittedName>
        <fullName evidence="3">Putative CAP peptide</fullName>
    </submittedName>
</protein>
<dbReference type="InterPro" id="IPR018244">
    <property type="entry name" value="Allrgn_V5/Tpx1_CS"/>
</dbReference>
<dbReference type="Pfam" id="PF00188">
    <property type="entry name" value="CAP"/>
    <property type="match status" value="1"/>
</dbReference>
<dbReference type="PANTHER" id="PTHR10334">
    <property type="entry name" value="CYSTEINE-RICH SECRETORY PROTEIN-RELATED"/>
    <property type="match status" value="1"/>
</dbReference>
<feature type="signal peptide" evidence="1">
    <location>
        <begin position="1"/>
        <end position="21"/>
    </location>
</feature>
<dbReference type="Gene3D" id="3.40.33.10">
    <property type="entry name" value="CAP"/>
    <property type="match status" value="1"/>
</dbReference>
<dbReference type="SMART" id="SM00198">
    <property type="entry name" value="SCP"/>
    <property type="match status" value="1"/>
</dbReference>
<dbReference type="PROSITE" id="PS01010">
    <property type="entry name" value="CRISP_2"/>
    <property type="match status" value="1"/>
</dbReference>
<dbReference type="GO" id="GO:0005576">
    <property type="term" value="C:extracellular region"/>
    <property type="evidence" value="ECO:0007669"/>
    <property type="project" value="InterPro"/>
</dbReference>
<dbReference type="SUPFAM" id="SSF55797">
    <property type="entry name" value="PR-1-like"/>
    <property type="match status" value="1"/>
</dbReference>
<evidence type="ECO:0000256" key="1">
    <source>
        <dbReference type="SAM" id="SignalP"/>
    </source>
</evidence>
<dbReference type="EMBL" id="GFBG01000115">
    <property type="protein sequence ID" value="JAW07052.1"/>
    <property type="molecule type" value="Transcribed_RNA"/>
</dbReference>
<dbReference type="CDD" id="cd05380">
    <property type="entry name" value="CAP_euk"/>
    <property type="match status" value="1"/>
</dbReference>
<dbReference type="AlphaFoldDB" id="A0A224XGF6"/>
<dbReference type="InterPro" id="IPR001283">
    <property type="entry name" value="CRISP-related"/>
</dbReference>
<evidence type="ECO:0000313" key="3">
    <source>
        <dbReference type="EMBL" id="JAW07052.1"/>
    </source>
</evidence>
<dbReference type="PRINTS" id="PR00838">
    <property type="entry name" value="V5ALLERGEN"/>
</dbReference>
<sequence length="437" mass="49660">MKLLLPVISFLLLAWRPLVSCLLCSESRFGAYDKGRHENVWKMSRSDERSSAQKRNSECPALYQRYSVEHTFCKVSTCDIINEGVNEDDKKTILKIHNSLRSRLASGKERRYRELPSSANMMQLEWDDELARVAQAHASLCEFKHDNDSSRAVENFSVGQNLLQSTSSEKNWNLIESWYKEEVCFYLPKYIKPFNYQDIYGHFVQFTWATTWKIGCGFATYRQRGRVQSLYTCNYGPQGNLKNSVHYIEGKPCSQCPDNTECSTEYEGLCKSKTPDGPQTKRPSSQDYILLCDFRSDDPEECKNVKVTGSRNFSTRHIYTGDYKTVVLQGGESITIDLGKGQNKDGICPFLYARFGPSKAKDAFGSKLDAIFKYKGSEAIRRSPARIDSQFSILGVHIEVPMELEALFTFKANEGAAPQYLDVKAWGITKGACKATI</sequence>
<evidence type="ECO:0000259" key="2">
    <source>
        <dbReference type="SMART" id="SM00198"/>
    </source>
</evidence>
<feature type="chain" id="PRO_5012578551" evidence="1">
    <location>
        <begin position="22"/>
        <end position="437"/>
    </location>
</feature>
<proteinExistence type="predicted"/>
<dbReference type="InterPro" id="IPR002413">
    <property type="entry name" value="V5_allergen-like"/>
</dbReference>
<keyword evidence="1" id="KW-0732">Signal</keyword>
<name>A0A224XGF6_9SCOR</name>